<proteinExistence type="predicted"/>
<name>A0A0B7K8C5_BIOOC</name>
<gene>
    <name evidence="1" type="ORF">BN869_000009457_1</name>
</gene>
<sequence>MRGLHYDYEALSLEDLAPDLGPSLRLVPANRRSPLPAVVVSNLGITLKLPAKADTSSRETLRRKAVAINPIRCGLAQVTAGREALAKAVSVYAGDRSFSGGDFGEKSFLLIVGGGITWIPLSHLPTYLSKSASWLAGEPVLGETCRKGANQTIDVAKSTNLSRL</sequence>
<accession>A0A0B7K8C5</accession>
<dbReference type="EMBL" id="CDPU01000035">
    <property type="protein sequence ID" value="CEO53399.1"/>
    <property type="molecule type" value="Genomic_DNA"/>
</dbReference>
<protein>
    <submittedName>
        <fullName evidence="1">Uncharacterized protein</fullName>
    </submittedName>
</protein>
<dbReference type="AlphaFoldDB" id="A0A0B7K8C5"/>
<organism evidence="1">
    <name type="scientific">Bionectria ochroleuca</name>
    <name type="common">Gliocladium roseum</name>
    <dbReference type="NCBI Taxonomy" id="29856"/>
    <lineage>
        <taxon>Eukaryota</taxon>
        <taxon>Fungi</taxon>
        <taxon>Dikarya</taxon>
        <taxon>Ascomycota</taxon>
        <taxon>Pezizomycotina</taxon>
        <taxon>Sordariomycetes</taxon>
        <taxon>Hypocreomycetidae</taxon>
        <taxon>Hypocreales</taxon>
        <taxon>Bionectriaceae</taxon>
        <taxon>Clonostachys</taxon>
    </lineage>
</organism>
<reference evidence="1" key="1">
    <citation type="submission" date="2015-01" db="EMBL/GenBank/DDBJ databases">
        <authorList>
            <person name="Durling Mikael"/>
        </authorList>
    </citation>
    <scope>NUCLEOTIDE SEQUENCE</scope>
</reference>
<evidence type="ECO:0000313" key="1">
    <source>
        <dbReference type="EMBL" id="CEO53399.1"/>
    </source>
</evidence>